<evidence type="ECO:0000313" key="3">
    <source>
        <dbReference type="Proteomes" id="UP000243342"/>
    </source>
</evidence>
<organism evidence="2 3">
    <name type="scientific">Mangrovactinospora gilvigrisea</name>
    <dbReference type="NCBI Taxonomy" id="1428644"/>
    <lineage>
        <taxon>Bacteria</taxon>
        <taxon>Bacillati</taxon>
        <taxon>Actinomycetota</taxon>
        <taxon>Actinomycetes</taxon>
        <taxon>Kitasatosporales</taxon>
        <taxon>Streptomycetaceae</taxon>
        <taxon>Mangrovactinospora</taxon>
    </lineage>
</organism>
<reference evidence="2 3" key="1">
    <citation type="submission" date="2016-10" db="EMBL/GenBank/DDBJ databases">
        <title>Genome sequence of Streptomyces gilvigriseus MUSC 26.</title>
        <authorList>
            <person name="Lee L.-H."/>
            <person name="Ser H.-L."/>
        </authorList>
    </citation>
    <scope>NUCLEOTIDE SEQUENCE [LARGE SCALE GENOMIC DNA]</scope>
    <source>
        <strain evidence="2 3">MUSC 26</strain>
    </source>
</reference>
<protein>
    <submittedName>
        <fullName evidence="2">Uncharacterized protein</fullName>
    </submittedName>
</protein>
<dbReference type="EMBL" id="MLCF01000058">
    <property type="protein sequence ID" value="OIV37276.1"/>
    <property type="molecule type" value="Genomic_DNA"/>
</dbReference>
<proteinExistence type="predicted"/>
<name>A0A1J7C6W7_9ACTN</name>
<feature type="region of interest" description="Disordered" evidence="1">
    <location>
        <begin position="16"/>
        <end position="40"/>
    </location>
</feature>
<gene>
    <name evidence="2" type="ORF">BIV57_11885</name>
</gene>
<evidence type="ECO:0000256" key="1">
    <source>
        <dbReference type="SAM" id="MobiDB-lite"/>
    </source>
</evidence>
<dbReference type="RefSeq" id="WP_071656767.1">
    <property type="nucleotide sequence ID" value="NZ_MLCF01000058.1"/>
</dbReference>
<accession>A0A1J7C6W7</accession>
<dbReference type="Proteomes" id="UP000243342">
    <property type="component" value="Unassembled WGS sequence"/>
</dbReference>
<dbReference type="AlphaFoldDB" id="A0A1J7C6W7"/>
<comment type="caution">
    <text evidence="2">The sequence shown here is derived from an EMBL/GenBank/DDBJ whole genome shotgun (WGS) entry which is preliminary data.</text>
</comment>
<sequence length="139" mass="15107">MGKIADAAKAWTKAQATRAAKGAGKGIGKGIKKSGAGLGKGTKWVASTAWKKFLEPKWADVQESREEARKLKSAAEGWAKGVKEGQTWKFGGHHVYFQLEGRKVLSTAMHSTPPGLTPLQVFARYFDPERPDNTEPKKA</sequence>
<evidence type="ECO:0000313" key="2">
    <source>
        <dbReference type="EMBL" id="OIV37276.1"/>
    </source>
</evidence>
<keyword evidence="3" id="KW-1185">Reference proteome</keyword>